<evidence type="ECO:0000313" key="7">
    <source>
        <dbReference type="Proteomes" id="UP000093796"/>
    </source>
</evidence>
<dbReference type="PATRIC" id="fig|438.15.peg.2709"/>
<evidence type="ECO:0000256" key="4">
    <source>
        <dbReference type="ARBA" id="ARBA00022989"/>
    </source>
</evidence>
<dbReference type="eggNOG" id="COG2244">
    <property type="taxonomic scope" value="Bacteria"/>
</dbReference>
<dbReference type="PANTHER" id="PTHR30250">
    <property type="entry name" value="PST FAMILY PREDICTED COLANIC ACID TRANSPORTER"/>
    <property type="match status" value="1"/>
</dbReference>
<evidence type="ECO:0000256" key="3">
    <source>
        <dbReference type="ARBA" id="ARBA00022692"/>
    </source>
</evidence>
<keyword evidence="2" id="KW-1003">Cell membrane</keyword>
<gene>
    <name evidence="6" type="ORF">SRCM100623_02449</name>
</gene>
<dbReference type="RefSeq" id="WP_003629382.1">
    <property type="nucleotide sequence ID" value="NZ_LYUD01000134.1"/>
</dbReference>
<name>A0A1A0CWN7_ACEPA</name>
<dbReference type="InterPro" id="IPR050833">
    <property type="entry name" value="Poly_Biosynth_Transport"/>
</dbReference>
<evidence type="ECO:0000313" key="6">
    <source>
        <dbReference type="EMBL" id="OAZ67205.1"/>
    </source>
</evidence>
<dbReference type="AlphaFoldDB" id="A0A1A0CWN7"/>
<keyword evidence="5" id="KW-0472">Membrane</keyword>
<keyword evidence="4" id="KW-1133">Transmembrane helix</keyword>
<accession>A0A1A0CWN7</accession>
<comment type="caution">
    <text evidence="6">The sequence shown here is derived from an EMBL/GenBank/DDBJ whole genome shotgun (WGS) entry which is preliminary data.</text>
</comment>
<reference evidence="6 7" key="1">
    <citation type="submission" date="2016-05" db="EMBL/GenBank/DDBJ databases">
        <title>Genome sequencing of Acetobacter pasteurianus strain SRCM100623.</title>
        <authorList>
            <person name="Song Y.R."/>
        </authorList>
    </citation>
    <scope>NUCLEOTIDE SEQUENCE [LARGE SCALE GENOMIC DNA]</scope>
    <source>
        <strain evidence="6 7">SRCM100623</strain>
    </source>
</reference>
<evidence type="ECO:0000256" key="1">
    <source>
        <dbReference type="ARBA" id="ARBA00004651"/>
    </source>
</evidence>
<sequence>MMSSQVKALFVRVFRNTGYILGGRGFCAVLSLITTAVSARALGLQDYGVLLLINSFVLSCSAGLRFQSWQPLLQYGSSLYRNGDRHPFQMLLRHCMLLDGIGAVAGMGLALLLCEWFGNLLGWGNASSATPFWYMTVILFMNAGGAMGVMRLLDRYELSVLADSGSGLIRLVGSLVGLFWHWSFTSFLVIWYISTVASFFINYGMGAYLLLRSDSLQNFRIFGVPWVSPIKGIWRFIFSVSINQALARLSSRLTVMIVGAVLGPQSAAIYNVTWQISDGLARPAQMMTPALYPELVALKDKRDWASIRQVTHRILQVLGVFSAAVLAIVFVLGPWLLHVLLTVPWSGTRTLLLLMTLTAILDLWDVPLEPLLVSLNRAHQILLGRLFTMCVTLPLLYFLTSGLGMTGAGLATLIGELVIFLTRLVPYLLMSRKQDFGRGNG</sequence>
<dbReference type="Pfam" id="PF13440">
    <property type="entry name" value="Polysacc_synt_3"/>
    <property type="match status" value="1"/>
</dbReference>
<organism evidence="6 7">
    <name type="scientific">Acetobacter pasteurianus</name>
    <name type="common">Acetobacter turbidans</name>
    <dbReference type="NCBI Taxonomy" id="438"/>
    <lineage>
        <taxon>Bacteria</taxon>
        <taxon>Pseudomonadati</taxon>
        <taxon>Pseudomonadota</taxon>
        <taxon>Alphaproteobacteria</taxon>
        <taxon>Acetobacterales</taxon>
        <taxon>Acetobacteraceae</taxon>
        <taxon>Acetobacter</taxon>
    </lineage>
</organism>
<dbReference type="EMBL" id="LYUD01000134">
    <property type="protein sequence ID" value="OAZ67205.1"/>
    <property type="molecule type" value="Genomic_DNA"/>
</dbReference>
<comment type="subcellular location">
    <subcellularLocation>
        <location evidence="1">Cell membrane</location>
        <topology evidence="1">Multi-pass membrane protein</topology>
    </subcellularLocation>
</comment>
<proteinExistence type="predicted"/>
<evidence type="ECO:0000256" key="5">
    <source>
        <dbReference type="ARBA" id="ARBA00023136"/>
    </source>
</evidence>
<evidence type="ECO:0000256" key="2">
    <source>
        <dbReference type="ARBA" id="ARBA00022475"/>
    </source>
</evidence>
<protein>
    <submittedName>
        <fullName evidence="6">Inner membrane protein YghQ</fullName>
    </submittedName>
</protein>
<keyword evidence="3" id="KW-0812">Transmembrane</keyword>
<dbReference type="GO" id="GO:0005886">
    <property type="term" value="C:plasma membrane"/>
    <property type="evidence" value="ECO:0007669"/>
    <property type="project" value="UniProtKB-SubCell"/>
</dbReference>
<dbReference type="PANTHER" id="PTHR30250:SF31">
    <property type="entry name" value="INNER MEMBRANE PROTEIN YGHQ"/>
    <property type="match status" value="1"/>
</dbReference>
<dbReference type="OrthoDB" id="493991at2"/>
<dbReference type="Proteomes" id="UP000093796">
    <property type="component" value="Unassembled WGS sequence"/>
</dbReference>